<dbReference type="GO" id="GO:0005634">
    <property type="term" value="C:nucleus"/>
    <property type="evidence" value="ECO:0007669"/>
    <property type="project" value="UniProtKB-SubCell"/>
</dbReference>
<dbReference type="InterPro" id="IPR002068">
    <property type="entry name" value="A-crystallin/Hsp20_dom"/>
</dbReference>
<evidence type="ECO:0000256" key="2">
    <source>
        <dbReference type="ARBA" id="ARBA00022491"/>
    </source>
</evidence>
<comment type="subcellular location">
    <subcellularLocation>
        <location evidence="1">Nucleus</location>
    </subcellularLocation>
</comment>
<feature type="compositionally biased region" description="Low complexity" evidence="7">
    <location>
        <begin position="780"/>
        <end position="804"/>
    </location>
</feature>
<dbReference type="PANTHER" id="PTHR33057">
    <property type="entry name" value="TRANSCRIPTION REPRESSOR OFP7-RELATED"/>
    <property type="match status" value="1"/>
</dbReference>
<dbReference type="AlphaFoldDB" id="M4EJ12"/>
<keyword evidence="4" id="KW-0804">Transcription</keyword>
<evidence type="ECO:0008006" key="12">
    <source>
        <dbReference type="Google" id="ProtNLM"/>
    </source>
</evidence>
<dbReference type="OMA" id="ESMLEWY"/>
<proteinExistence type="inferred from homology"/>
<dbReference type="EnsemblPlants" id="Bra028777.1">
    <property type="protein sequence ID" value="Bra028777.1-P"/>
    <property type="gene ID" value="Bra028777"/>
</dbReference>
<evidence type="ECO:0000256" key="4">
    <source>
        <dbReference type="ARBA" id="ARBA00023163"/>
    </source>
</evidence>
<evidence type="ECO:0000256" key="6">
    <source>
        <dbReference type="PROSITE-ProRule" id="PRU00285"/>
    </source>
</evidence>
<feature type="region of interest" description="Disordered" evidence="7">
    <location>
        <begin position="457"/>
        <end position="716"/>
    </location>
</feature>
<reference evidence="10" key="3">
    <citation type="submission" date="2023-03" db="UniProtKB">
        <authorList>
            <consortium name="EnsemblPlants"/>
        </authorList>
    </citation>
    <scope>IDENTIFICATION</scope>
    <source>
        <strain evidence="10">cv. Chiifu-401-42</strain>
    </source>
</reference>
<keyword evidence="2" id="KW-0678">Repressor</keyword>
<feature type="region of interest" description="Disordered" evidence="7">
    <location>
        <begin position="779"/>
        <end position="804"/>
    </location>
</feature>
<dbReference type="InParanoid" id="M4EJ12"/>
<evidence type="ECO:0000256" key="3">
    <source>
        <dbReference type="ARBA" id="ARBA00023015"/>
    </source>
</evidence>
<dbReference type="Gramene" id="Bra028777.1">
    <property type="protein sequence ID" value="Bra028777.1-P"/>
    <property type="gene ID" value="Bra028777"/>
</dbReference>
<reference evidence="10 11" key="1">
    <citation type="journal article" date="2011" name="Nat. Genet.">
        <title>The genome of the mesopolyploid crop species Brassica rapa.</title>
        <authorList>
            <consortium name="Brassica rapa Genome Sequencing Project Consortium"/>
            <person name="Wang X."/>
            <person name="Wang H."/>
            <person name="Wang J."/>
            <person name="Sun R."/>
            <person name="Wu J."/>
            <person name="Liu S."/>
            <person name="Bai Y."/>
            <person name="Mun J.H."/>
            <person name="Bancroft I."/>
            <person name="Cheng F."/>
            <person name="Huang S."/>
            <person name="Li X."/>
            <person name="Hua W."/>
            <person name="Wang J."/>
            <person name="Wang X."/>
            <person name="Freeling M."/>
            <person name="Pires J.C."/>
            <person name="Paterson A.H."/>
            <person name="Chalhoub B."/>
            <person name="Wang B."/>
            <person name="Hayward A."/>
            <person name="Sharpe A.G."/>
            <person name="Park B.S."/>
            <person name="Weisshaar B."/>
            <person name="Liu B."/>
            <person name="Li B."/>
            <person name="Liu B."/>
            <person name="Tong C."/>
            <person name="Song C."/>
            <person name="Duran C."/>
            <person name="Peng C."/>
            <person name="Geng C."/>
            <person name="Koh C."/>
            <person name="Lin C."/>
            <person name="Edwards D."/>
            <person name="Mu D."/>
            <person name="Shen D."/>
            <person name="Soumpourou E."/>
            <person name="Li F."/>
            <person name="Fraser F."/>
            <person name="Conant G."/>
            <person name="Lassalle G."/>
            <person name="King G.J."/>
            <person name="Bonnema G."/>
            <person name="Tang H."/>
            <person name="Wang H."/>
            <person name="Belcram H."/>
            <person name="Zhou H."/>
            <person name="Hirakawa H."/>
            <person name="Abe H."/>
            <person name="Guo H."/>
            <person name="Wang H."/>
            <person name="Jin H."/>
            <person name="Parkin I.A."/>
            <person name="Batley J."/>
            <person name="Kim J.S."/>
            <person name="Just J."/>
            <person name="Li J."/>
            <person name="Xu J."/>
            <person name="Deng J."/>
            <person name="Kim J.A."/>
            <person name="Li J."/>
            <person name="Yu J."/>
            <person name="Meng J."/>
            <person name="Wang J."/>
            <person name="Min J."/>
            <person name="Poulain J."/>
            <person name="Wang J."/>
            <person name="Hatakeyama K."/>
            <person name="Wu K."/>
            <person name="Wang L."/>
            <person name="Fang L."/>
            <person name="Trick M."/>
            <person name="Links M.G."/>
            <person name="Zhao M."/>
            <person name="Jin M."/>
            <person name="Ramchiary N."/>
            <person name="Drou N."/>
            <person name="Berkman P.J."/>
            <person name="Cai Q."/>
            <person name="Huang Q."/>
            <person name="Li R."/>
            <person name="Tabata S."/>
            <person name="Cheng S."/>
            <person name="Zhang S."/>
            <person name="Zhang S."/>
            <person name="Huang S."/>
            <person name="Sato S."/>
            <person name="Sun S."/>
            <person name="Kwon S.J."/>
            <person name="Choi S.R."/>
            <person name="Lee T.H."/>
            <person name="Fan W."/>
            <person name="Zhao X."/>
            <person name="Tan X."/>
            <person name="Xu X."/>
            <person name="Wang Y."/>
            <person name="Qiu Y."/>
            <person name="Yin Y."/>
            <person name="Li Y."/>
            <person name="Du Y."/>
            <person name="Liao Y."/>
            <person name="Lim Y."/>
            <person name="Narusaka Y."/>
            <person name="Wang Y."/>
            <person name="Wang Z."/>
            <person name="Li Z."/>
            <person name="Wang Z."/>
            <person name="Xiong Z."/>
            <person name="Zhang Z."/>
        </authorList>
    </citation>
    <scope>NUCLEOTIDE SEQUENCE [LARGE SCALE GENOMIC DNA]</scope>
    <source>
        <strain evidence="10 11">cv. Chiifu-401-42</strain>
    </source>
</reference>
<evidence type="ECO:0000259" key="9">
    <source>
        <dbReference type="PROSITE" id="PS51754"/>
    </source>
</evidence>
<dbReference type="SUPFAM" id="SSF49764">
    <property type="entry name" value="HSP20-like chaperones"/>
    <property type="match status" value="1"/>
</dbReference>
<name>M4EJ12_BRACM</name>
<dbReference type="STRING" id="51351.M4EJ12"/>
<evidence type="ECO:0000256" key="1">
    <source>
        <dbReference type="ARBA" id="ARBA00004123"/>
    </source>
</evidence>
<accession>M4EJ12</accession>
<keyword evidence="3" id="KW-0805">Transcription regulation</keyword>
<evidence type="ECO:0000313" key="11">
    <source>
        <dbReference type="Proteomes" id="UP000011750"/>
    </source>
</evidence>
<feature type="domain" description="SHSP" evidence="8">
    <location>
        <begin position="279"/>
        <end position="383"/>
    </location>
</feature>
<organism evidence="10 11">
    <name type="scientific">Brassica campestris</name>
    <name type="common">Field mustard</name>
    <dbReference type="NCBI Taxonomy" id="3711"/>
    <lineage>
        <taxon>Eukaryota</taxon>
        <taxon>Viridiplantae</taxon>
        <taxon>Streptophyta</taxon>
        <taxon>Embryophyta</taxon>
        <taxon>Tracheophyta</taxon>
        <taxon>Spermatophyta</taxon>
        <taxon>Magnoliopsida</taxon>
        <taxon>eudicotyledons</taxon>
        <taxon>Gunneridae</taxon>
        <taxon>Pentapetalae</taxon>
        <taxon>rosids</taxon>
        <taxon>malvids</taxon>
        <taxon>Brassicales</taxon>
        <taxon>Brassicaceae</taxon>
        <taxon>Brassiceae</taxon>
        <taxon>Brassica</taxon>
    </lineage>
</organism>
<dbReference type="Gene3D" id="2.60.40.790">
    <property type="match status" value="1"/>
</dbReference>
<dbReference type="InterPro" id="IPR038933">
    <property type="entry name" value="Ovate"/>
</dbReference>
<sequence length="804" mass="90572">MGKTKLSSLFRGGAGRLLTAPLCSNAKTLSFRVEDDMIKTVNSVFFDDILEAATPESWFTNSSETASHSTESDQDLDAESLETVVRGVVRSERLFFDPGATSSIVEETNEKSIEEISVSVAMESEDPYGDFRRSMEEMVRSHGELAKDWRSLESMLEWYLRMNERRSRDVIISAFVDLVSGLSDSVSDSGRYSTAVSSLPSSPLCSLSSKADKTDVFGGTQGIKLVHEATLYSFFVREETYDDLRPKKRFCMNRRRHSRKTKKRSSERKEIQLMAPSGEAQINFVPKSEWKDQPDATILTIDLPGFTREQVKVTFVHASKMLRVTGERPLGYRKWSCFNEMFTVPRNCLVDKIHGSFSFNTLTITMPKETITKMPNLPETPKTVAERVEKLEEKRLLEVARKKEEEAEKIKKLLEEKEGIIRKLQEEAKAKEMAEAKRLQEEAKAKEMAEAKRLQEEAKAKEMAEAKRLQEEAKAKEMAEAKRLQEEAKAKEMAEAKRLQEEAKAKEMAEAKRLQEEAKAKEMAEAKRLQEEAKAKEMAEAKRLQEEAKAKEMAEAKRLQEEAKAKEMAEAKRLQEEAKAKEMAEAKRLQEEAKAKEMAEAKRLQEEAKAKEMAEAKRLQEEAKAKEMAEAKRLQEEAKAKEMAEAKRLQEEAKAKEMAEAKKLQEEAKAKEMAEAKKLEEEAKAKGKLVEEATPEKSTQEKKPVDSTKSVSERVSKVVKSAEEKLGYLGEKEKKIRKGIMEKVKGKDLTSEEKKSMVNVGVATLVLFALGAYVSYTICSSSSSSSSTSSSSSSPSSSTSTKPE</sequence>
<dbReference type="eggNOG" id="KOG0710">
    <property type="taxonomic scope" value="Eukaryota"/>
</dbReference>
<dbReference type="InterPro" id="IPR008978">
    <property type="entry name" value="HSP20-like_chaperone"/>
</dbReference>
<dbReference type="PANTHER" id="PTHR33057:SF136">
    <property type="entry name" value="TRANSCRIPTION REPRESSOR"/>
    <property type="match status" value="1"/>
</dbReference>
<evidence type="ECO:0000256" key="7">
    <source>
        <dbReference type="SAM" id="MobiDB-lite"/>
    </source>
</evidence>
<dbReference type="GO" id="GO:0045892">
    <property type="term" value="P:negative regulation of DNA-templated transcription"/>
    <property type="evidence" value="ECO:0007669"/>
    <property type="project" value="InterPro"/>
</dbReference>
<dbReference type="NCBIfam" id="TIGR01568">
    <property type="entry name" value="A_thal_3678"/>
    <property type="match status" value="1"/>
</dbReference>
<dbReference type="PROSITE" id="PS01031">
    <property type="entry name" value="SHSP"/>
    <property type="match status" value="1"/>
</dbReference>
<evidence type="ECO:0000313" key="10">
    <source>
        <dbReference type="EnsemblPlants" id="Bra028777.1-P"/>
    </source>
</evidence>
<keyword evidence="5" id="KW-0539">Nucleus</keyword>
<evidence type="ECO:0000259" key="8">
    <source>
        <dbReference type="PROSITE" id="PS01031"/>
    </source>
</evidence>
<comment type="similarity">
    <text evidence="6">Belongs to the small heat shock protein (HSP20) family.</text>
</comment>
<evidence type="ECO:0000256" key="5">
    <source>
        <dbReference type="ARBA" id="ARBA00023242"/>
    </source>
</evidence>
<dbReference type="InterPro" id="IPR006458">
    <property type="entry name" value="Ovate_C"/>
</dbReference>
<dbReference type="Pfam" id="PF04844">
    <property type="entry name" value="Ovate"/>
    <property type="match status" value="1"/>
</dbReference>
<dbReference type="Proteomes" id="UP000011750">
    <property type="component" value="Chromosome A02"/>
</dbReference>
<dbReference type="CDD" id="cd06464">
    <property type="entry name" value="ACD_sHsps-like"/>
    <property type="match status" value="1"/>
</dbReference>
<keyword evidence="11" id="KW-1185">Reference proteome</keyword>
<feature type="domain" description="OVATE" evidence="9">
    <location>
        <begin position="120"/>
        <end position="181"/>
    </location>
</feature>
<dbReference type="HOGENOM" id="CLU_350355_0_0_1"/>
<dbReference type="PROSITE" id="PS51754">
    <property type="entry name" value="OVATE"/>
    <property type="match status" value="1"/>
</dbReference>
<protein>
    <recommendedName>
        <fullName evidence="12">Transcription repressor</fullName>
    </recommendedName>
</protein>
<reference evidence="10 11" key="2">
    <citation type="journal article" date="2018" name="Hortic Res">
        <title>Improved Brassica rapa reference genome by single-molecule sequencing and chromosome conformation capture technologies.</title>
        <authorList>
            <person name="Zhang L."/>
            <person name="Cai X."/>
            <person name="Wu J."/>
            <person name="Liu M."/>
            <person name="Grob S."/>
            <person name="Cheng F."/>
            <person name="Liang J."/>
            <person name="Cai C."/>
            <person name="Liu Z."/>
            <person name="Liu B."/>
            <person name="Wang F."/>
            <person name="Li S."/>
            <person name="Liu F."/>
            <person name="Li X."/>
            <person name="Cheng L."/>
            <person name="Yang W."/>
            <person name="Li M.H."/>
            <person name="Grossniklaus U."/>
            <person name="Zheng H."/>
            <person name="Wang X."/>
        </authorList>
    </citation>
    <scope>NUCLEOTIDE SEQUENCE [LARGE SCALE GENOMIC DNA]</scope>
    <source>
        <strain evidence="10 11">cv. Chiifu-401-42</strain>
    </source>
</reference>